<dbReference type="EMBL" id="UYWY01022695">
    <property type="protein sequence ID" value="VDM46517.1"/>
    <property type="molecule type" value="Genomic_DNA"/>
</dbReference>
<dbReference type="Proteomes" id="UP000050794">
    <property type="component" value="Unassembled WGS sequence"/>
</dbReference>
<sequence>MGLVAGLVSLAEIYPPSRYTRAWLVGSNSETARIGLLVSLISKGMCYCSTIPTLIHLFEIISFLFAGLNEESVMKYMGNEQEVSPTSLPRLPDTHIMEQLIAAPLRVMNLYYTLVTERAQLSQSSSSSVLPRGTLSPVRKALPVGGAGLTSAEQRTYSISHLVGTSVKPSLASSFLLSSTLTHVADSLKGAYVNYLGSIGEEVRERFTSLLNVSLNTLSCVLEMALFSHVSALIEEYFADTLQILLYCRITIDLAPAETTRLVTQLFKILFGRNAANLSVTALRKMHMRGHGPPRDILEAYLLRSANVFTEFVVNSNRNEYFNAHLLRSAGWLRKDTTWKAHAPQSATISPFIGLFEPFVSLTIRLYQSSSSYALQTAVRSTSFIFSGSHCLRNRPTLNLLCELVRGGINFSMLDPEMRLLNFVISQVNEFGTRSWCNEKIQSSEGVLLRSIFEFFAVLSHVESRGQMIIEPSKMMFFAEALLNIAEAKPHLSAHALNCLEVVALDFIGVRFRFEGSLVKVLRRAESLSKQCPTEMIQLWGLLLYGAAAFSDDQRFPLFLTRLDFHFVVVIFQNIVVLLSVKGFPTVLSGRQRMLYVTPYLFMLLCVLKEDQIFSRIEQICDCPADKIARLLMGLLWECLVELRDLSVTECSSEGIETEMLIAWYLHMLSYAVRSGSARSVCASFATYLNEDTSEIRDISTLHPRAYAQLLAFYSVLGLNDHAIFFEQYDRLLDDEARAAILRCCVDKAHSFSSLAAVMNVVELIESGELRSLEAMRFLADEMGESFALDERITALVRALLQQPDVTEAEKRLVKNIFAEKMNFLEGGLCKSRCSNSCEYRLSELDKVYYTLNAIDPISFDSEALVDLLISSVRSTDNVIRAECVSRMFSNFDADSGEKILRAAYAVGRFDIISSCIEELENMKVTAMNCGEMYSEYSVVCVQKAQNLFAVCVKLAFDPSLQSSLQFLAQSKIAKERNGVMCEQAASWALEPNVFQYWIKRYADYLFVEPTCCSEVDAEFIEAITFAISQPSFISAIEAAQNSRQIIEQQLALAVNLGRLVHLLRMKPSCRSNHQETNTIEKFSWKVFIHDRTGRKDFDMGFFSDAIQTAFDVALKLQEVFRKKLLRNRLFEPLERCEWRVELEVHRTSISVPTVNIHYLTNVDVLKEFTWRLSWAGWNRRANFDNFSMSLFGVLSSTPTGSELCNSSLIMSCGC</sequence>
<gene>
    <name evidence="1" type="ORF">TCNE_LOCUS15196</name>
</gene>
<evidence type="ECO:0000313" key="2">
    <source>
        <dbReference type="Proteomes" id="UP000050794"/>
    </source>
</evidence>
<name>A0A183V376_TOXCA</name>
<keyword evidence="2" id="KW-1185">Reference proteome</keyword>
<evidence type="ECO:0000313" key="3">
    <source>
        <dbReference type="WBParaSite" id="TCNE_0001519701-mRNA-1"/>
    </source>
</evidence>
<dbReference type="InterPro" id="IPR028426">
    <property type="entry name" value="Huntingtin_fam"/>
</dbReference>
<proteinExistence type="predicted"/>
<dbReference type="Pfam" id="PF12372">
    <property type="entry name" value="Htt_N-HEAT"/>
    <property type="match status" value="1"/>
</dbReference>
<dbReference type="WBParaSite" id="TCNE_0001519701-mRNA-1">
    <property type="protein sequence ID" value="TCNE_0001519701-mRNA-1"/>
    <property type="gene ID" value="TCNE_0001519701"/>
</dbReference>
<dbReference type="InterPro" id="IPR024613">
    <property type="entry name" value="Huntingtin_N_HEAT_rpt-2"/>
</dbReference>
<dbReference type="PANTHER" id="PTHR10170:SF10">
    <property type="entry name" value="HUNTINGTIN"/>
    <property type="match status" value="1"/>
</dbReference>
<protein>
    <submittedName>
        <fullName evidence="1 3">Uncharacterized protein</fullName>
    </submittedName>
</protein>
<evidence type="ECO:0000313" key="1">
    <source>
        <dbReference type="EMBL" id="VDM46517.1"/>
    </source>
</evidence>
<dbReference type="PANTHER" id="PTHR10170">
    <property type="entry name" value="HUNTINGTON DISEASE PROTEIN"/>
    <property type="match status" value="1"/>
</dbReference>
<dbReference type="AlphaFoldDB" id="A0A183V376"/>
<reference evidence="1 2" key="2">
    <citation type="submission" date="2018-11" db="EMBL/GenBank/DDBJ databases">
        <authorList>
            <consortium name="Pathogen Informatics"/>
        </authorList>
    </citation>
    <scope>NUCLEOTIDE SEQUENCE [LARGE SCALE GENOMIC DNA]</scope>
</reference>
<reference evidence="3" key="1">
    <citation type="submission" date="2016-06" db="UniProtKB">
        <authorList>
            <consortium name="WormBaseParasite"/>
        </authorList>
    </citation>
    <scope>IDENTIFICATION</scope>
</reference>
<organism evidence="2 3">
    <name type="scientific">Toxocara canis</name>
    <name type="common">Canine roundworm</name>
    <dbReference type="NCBI Taxonomy" id="6265"/>
    <lineage>
        <taxon>Eukaryota</taxon>
        <taxon>Metazoa</taxon>
        <taxon>Ecdysozoa</taxon>
        <taxon>Nematoda</taxon>
        <taxon>Chromadorea</taxon>
        <taxon>Rhabditida</taxon>
        <taxon>Spirurina</taxon>
        <taxon>Ascaridomorpha</taxon>
        <taxon>Ascaridoidea</taxon>
        <taxon>Toxocaridae</taxon>
        <taxon>Toxocara</taxon>
    </lineage>
</organism>
<dbReference type="GO" id="GO:0005737">
    <property type="term" value="C:cytoplasm"/>
    <property type="evidence" value="ECO:0007669"/>
    <property type="project" value="TreeGrafter"/>
</dbReference>
<accession>A0A183V376</accession>